<dbReference type="EnsemblPlants" id="ORUFI08G11790.1">
    <property type="protein sequence ID" value="ORUFI08G11790.1"/>
    <property type="gene ID" value="ORUFI08G11790"/>
</dbReference>
<proteinExistence type="predicted"/>
<evidence type="ECO:0000313" key="2">
    <source>
        <dbReference type="Proteomes" id="UP000008022"/>
    </source>
</evidence>
<reference evidence="1" key="2">
    <citation type="submission" date="2015-06" db="UniProtKB">
        <authorList>
            <consortium name="EnsemblPlants"/>
        </authorList>
    </citation>
    <scope>IDENTIFICATION</scope>
</reference>
<dbReference type="HOGENOM" id="CLU_1573226_0_0_1"/>
<keyword evidence="2" id="KW-1185">Reference proteome</keyword>
<name>A0A0E0QHC7_ORYRU</name>
<dbReference type="Proteomes" id="UP000008022">
    <property type="component" value="Unassembled WGS sequence"/>
</dbReference>
<dbReference type="Gramene" id="ORUFI08G11790.1">
    <property type="protein sequence ID" value="ORUFI08G11790.1"/>
    <property type="gene ID" value="ORUFI08G11790"/>
</dbReference>
<reference evidence="2" key="1">
    <citation type="submission" date="2013-06" db="EMBL/GenBank/DDBJ databases">
        <authorList>
            <person name="Zhao Q."/>
        </authorList>
    </citation>
    <scope>NUCLEOTIDE SEQUENCE</scope>
    <source>
        <strain evidence="2">cv. W1943</strain>
    </source>
</reference>
<evidence type="ECO:0000313" key="1">
    <source>
        <dbReference type="EnsemblPlants" id="ORUFI08G11790.1"/>
    </source>
</evidence>
<accession>A0A0E0QHC7</accession>
<protein>
    <submittedName>
        <fullName evidence="1">Uncharacterized protein</fullName>
    </submittedName>
</protein>
<organism evidence="1 2">
    <name type="scientific">Oryza rufipogon</name>
    <name type="common">Brownbeard rice</name>
    <name type="synonym">Asian wild rice</name>
    <dbReference type="NCBI Taxonomy" id="4529"/>
    <lineage>
        <taxon>Eukaryota</taxon>
        <taxon>Viridiplantae</taxon>
        <taxon>Streptophyta</taxon>
        <taxon>Embryophyta</taxon>
        <taxon>Tracheophyta</taxon>
        <taxon>Spermatophyta</taxon>
        <taxon>Magnoliopsida</taxon>
        <taxon>Liliopsida</taxon>
        <taxon>Poales</taxon>
        <taxon>Poaceae</taxon>
        <taxon>BOP clade</taxon>
        <taxon>Oryzoideae</taxon>
        <taxon>Oryzeae</taxon>
        <taxon>Oryzinae</taxon>
        <taxon>Oryza</taxon>
    </lineage>
</organism>
<dbReference type="AlphaFoldDB" id="A0A0E0QHC7"/>
<sequence length="170" mass="18307">MEHELKRRCVSVCPCMCMQRLGLVHVLSYGTKVLTKQRNGGSEVQGAAEVVVVGQRGQNSGVDVAGSTQGANCNFESTGRNGGSEVQGAAEVVVVGQRRQNSGVDVAGSTQGANCNFESTGRVHARGIWRKLTGAWCCFGGEEQWPERRRRFGWPAARTVTPTMCSTDWS</sequence>